<evidence type="ECO:0000259" key="1">
    <source>
        <dbReference type="Pfam" id="PF00078"/>
    </source>
</evidence>
<dbReference type="PANTHER" id="PTHR24559">
    <property type="entry name" value="TRANSPOSON TY3-I GAG-POL POLYPROTEIN"/>
    <property type="match status" value="1"/>
</dbReference>
<proteinExistence type="predicted"/>
<name>W4KKZ6_HETIT</name>
<dbReference type="PANTHER" id="PTHR24559:SF444">
    <property type="entry name" value="REVERSE TRANSCRIPTASE DOMAIN-CONTAINING PROTEIN"/>
    <property type="match status" value="1"/>
</dbReference>
<dbReference type="OrthoDB" id="5599163at2759"/>
<dbReference type="InterPro" id="IPR053134">
    <property type="entry name" value="RNA-dir_DNA_polymerase"/>
</dbReference>
<dbReference type="InterPro" id="IPR043502">
    <property type="entry name" value="DNA/RNA_pol_sf"/>
</dbReference>
<dbReference type="SUPFAM" id="SSF56672">
    <property type="entry name" value="DNA/RNA polymerases"/>
    <property type="match status" value="1"/>
</dbReference>
<dbReference type="InterPro" id="IPR043128">
    <property type="entry name" value="Rev_trsase/Diguanyl_cyclase"/>
</dbReference>
<dbReference type="Pfam" id="PF00078">
    <property type="entry name" value="RVT_1"/>
    <property type="match status" value="1"/>
</dbReference>
<dbReference type="GeneID" id="20669518"/>
<dbReference type="CDD" id="cd01647">
    <property type="entry name" value="RT_LTR"/>
    <property type="match status" value="1"/>
</dbReference>
<organism evidence="2 3">
    <name type="scientific">Heterobasidion irregulare (strain TC 32-1)</name>
    <dbReference type="NCBI Taxonomy" id="747525"/>
    <lineage>
        <taxon>Eukaryota</taxon>
        <taxon>Fungi</taxon>
        <taxon>Dikarya</taxon>
        <taxon>Basidiomycota</taxon>
        <taxon>Agaricomycotina</taxon>
        <taxon>Agaricomycetes</taxon>
        <taxon>Russulales</taxon>
        <taxon>Bondarzewiaceae</taxon>
        <taxon>Heterobasidion</taxon>
        <taxon>Heterobasidion annosum species complex</taxon>
    </lineage>
</organism>
<dbReference type="InParanoid" id="W4KKZ6"/>
<accession>W4KKZ6</accession>
<dbReference type="Gene3D" id="3.30.70.270">
    <property type="match status" value="1"/>
</dbReference>
<protein>
    <recommendedName>
        <fullName evidence="1">Reverse transcriptase domain-containing protein</fullName>
    </recommendedName>
</protein>
<dbReference type="eggNOG" id="KOG0017">
    <property type="taxonomic scope" value="Eukaryota"/>
</dbReference>
<dbReference type="AlphaFoldDB" id="W4KKZ6"/>
<dbReference type="KEGG" id="hir:HETIRDRAFT_307698"/>
<feature type="non-terminal residue" evidence="2">
    <location>
        <position position="288"/>
    </location>
</feature>
<dbReference type="RefSeq" id="XP_009540514.1">
    <property type="nucleotide sequence ID" value="XM_009542219.1"/>
</dbReference>
<gene>
    <name evidence="2" type="ORF">HETIRDRAFT_307698</name>
</gene>
<reference evidence="2 3" key="1">
    <citation type="journal article" date="2012" name="New Phytol.">
        <title>Insight into trade-off between wood decay and parasitism from the genome of a fungal forest pathogen.</title>
        <authorList>
            <person name="Olson A."/>
            <person name="Aerts A."/>
            <person name="Asiegbu F."/>
            <person name="Belbahri L."/>
            <person name="Bouzid O."/>
            <person name="Broberg A."/>
            <person name="Canback B."/>
            <person name="Coutinho P.M."/>
            <person name="Cullen D."/>
            <person name="Dalman K."/>
            <person name="Deflorio G."/>
            <person name="van Diepen L.T."/>
            <person name="Dunand C."/>
            <person name="Duplessis S."/>
            <person name="Durling M."/>
            <person name="Gonthier P."/>
            <person name="Grimwood J."/>
            <person name="Fossdal C.G."/>
            <person name="Hansson D."/>
            <person name="Henrissat B."/>
            <person name="Hietala A."/>
            <person name="Himmelstrand K."/>
            <person name="Hoffmeister D."/>
            <person name="Hogberg N."/>
            <person name="James T.Y."/>
            <person name="Karlsson M."/>
            <person name="Kohler A."/>
            <person name="Kues U."/>
            <person name="Lee Y.H."/>
            <person name="Lin Y.C."/>
            <person name="Lind M."/>
            <person name="Lindquist E."/>
            <person name="Lombard V."/>
            <person name="Lucas S."/>
            <person name="Lunden K."/>
            <person name="Morin E."/>
            <person name="Murat C."/>
            <person name="Park J."/>
            <person name="Raffaello T."/>
            <person name="Rouze P."/>
            <person name="Salamov A."/>
            <person name="Schmutz J."/>
            <person name="Solheim H."/>
            <person name="Stahlberg J."/>
            <person name="Velez H."/>
            <person name="de Vries R.P."/>
            <person name="Wiebenga A."/>
            <person name="Woodward S."/>
            <person name="Yakovlev I."/>
            <person name="Garbelotto M."/>
            <person name="Martin F."/>
            <person name="Grigoriev I.V."/>
            <person name="Stenlid J."/>
        </authorList>
    </citation>
    <scope>NUCLEOTIDE SEQUENCE [LARGE SCALE GENOMIC DNA]</scope>
    <source>
        <strain evidence="2 3">TC 32-1</strain>
    </source>
</reference>
<dbReference type="HOGENOM" id="CLU_092523_3_0_1"/>
<evidence type="ECO:0000313" key="3">
    <source>
        <dbReference type="Proteomes" id="UP000030671"/>
    </source>
</evidence>
<dbReference type="EMBL" id="KI925454">
    <property type="protein sequence ID" value="ETW86497.1"/>
    <property type="molecule type" value="Genomic_DNA"/>
</dbReference>
<feature type="domain" description="Reverse transcriptase" evidence="1">
    <location>
        <begin position="170"/>
        <end position="281"/>
    </location>
</feature>
<sequence>MLPPLHLEHNSFTTYKCVDKKVRPIAGPFPKEARVLRNIPEDPLITLPPLSPNPPKFIPSTKITHECLEILNLNPEGFLWLEKDKLFQHIMQLNEEALAFEETDRGTLKESYFSPYIYPTVPHTPWVYKNIPIPPGIKDQVVQLLRDKIKAGVYEPSQSAYWSRWFCVVKKNGKLRIVHDLQPLNKVSIRDAGLPPIINDFVTPYAGCPCNTVFDLFWGFDARKVHPASRDLTAFQTPLGLLCLTSMPMGYTNSPAEFQNSMSFVLQDEIPNKANIFIDDCGIQGPLT</sequence>
<dbReference type="InterPro" id="IPR000477">
    <property type="entry name" value="RT_dom"/>
</dbReference>
<keyword evidence="3" id="KW-1185">Reference proteome</keyword>
<evidence type="ECO:0000313" key="2">
    <source>
        <dbReference type="EMBL" id="ETW86497.1"/>
    </source>
</evidence>
<dbReference type="Proteomes" id="UP000030671">
    <property type="component" value="Unassembled WGS sequence"/>
</dbReference>
<dbReference type="Gene3D" id="3.10.10.10">
    <property type="entry name" value="HIV Type 1 Reverse Transcriptase, subunit A, domain 1"/>
    <property type="match status" value="1"/>
</dbReference>